<dbReference type="Proteomes" id="UP000772434">
    <property type="component" value="Unassembled WGS sequence"/>
</dbReference>
<feature type="region of interest" description="Disordered" evidence="1">
    <location>
        <begin position="1"/>
        <end position="24"/>
    </location>
</feature>
<feature type="region of interest" description="Disordered" evidence="1">
    <location>
        <begin position="108"/>
        <end position="162"/>
    </location>
</feature>
<sequence length="177" mass="20041">MDTPVRAKRIHNDSWSSSRGRVTRPHSTVEFDASFNASTAWTLHQFSTDSELSDEEESRRIEDRQERCMALTEKPSFESSHVAPVMSCRWLKFSQRCTRRNISEVLFHKPEPEEFEAPPRPQFPKPPAEPESSPVPSPPALKPPTPQPAVNQPSATQIAPALPVPLRPKWPLLLITD</sequence>
<dbReference type="AlphaFoldDB" id="A0A9P5PYS6"/>
<comment type="caution">
    <text evidence="2">The sequence shown here is derived from an EMBL/GenBank/DDBJ whole genome shotgun (WGS) entry which is preliminary data.</text>
</comment>
<gene>
    <name evidence="2" type="ORF">BDP27DRAFT_1358824</name>
</gene>
<protein>
    <submittedName>
        <fullName evidence="2">Uncharacterized protein</fullName>
    </submittedName>
</protein>
<organism evidence="2 3">
    <name type="scientific">Rhodocollybia butyracea</name>
    <dbReference type="NCBI Taxonomy" id="206335"/>
    <lineage>
        <taxon>Eukaryota</taxon>
        <taxon>Fungi</taxon>
        <taxon>Dikarya</taxon>
        <taxon>Basidiomycota</taxon>
        <taxon>Agaricomycotina</taxon>
        <taxon>Agaricomycetes</taxon>
        <taxon>Agaricomycetidae</taxon>
        <taxon>Agaricales</taxon>
        <taxon>Marasmiineae</taxon>
        <taxon>Omphalotaceae</taxon>
        <taxon>Rhodocollybia</taxon>
    </lineage>
</organism>
<accession>A0A9P5PYS6</accession>
<dbReference type="EMBL" id="JADNRY010000010">
    <property type="protein sequence ID" value="KAF9075059.1"/>
    <property type="molecule type" value="Genomic_DNA"/>
</dbReference>
<evidence type="ECO:0000313" key="2">
    <source>
        <dbReference type="EMBL" id="KAF9075059.1"/>
    </source>
</evidence>
<evidence type="ECO:0000256" key="1">
    <source>
        <dbReference type="SAM" id="MobiDB-lite"/>
    </source>
</evidence>
<keyword evidence="3" id="KW-1185">Reference proteome</keyword>
<feature type="compositionally biased region" description="Pro residues" evidence="1">
    <location>
        <begin position="118"/>
        <end position="147"/>
    </location>
</feature>
<reference evidence="2" key="1">
    <citation type="submission" date="2020-11" db="EMBL/GenBank/DDBJ databases">
        <authorList>
            <consortium name="DOE Joint Genome Institute"/>
            <person name="Ahrendt S."/>
            <person name="Riley R."/>
            <person name="Andreopoulos W."/>
            <person name="Labutti K."/>
            <person name="Pangilinan J."/>
            <person name="Ruiz-Duenas F.J."/>
            <person name="Barrasa J.M."/>
            <person name="Sanchez-Garcia M."/>
            <person name="Camarero S."/>
            <person name="Miyauchi S."/>
            <person name="Serrano A."/>
            <person name="Linde D."/>
            <person name="Babiker R."/>
            <person name="Drula E."/>
            <person name="Ayuso-Fernandez I."/>
            <person name="Pacheco R."/>
            <person name="Padilla G."/>
            <person name="Ferreira P."/>
            <person name="Barriuso J."/>
            <person name="Kellner H."/>
            <person name="Castanera R."/>
            <person name="Alfaro M."/>
            <person name="Ramirez L."/>
            <person name="Pisabarro A.G."/>
            <person name="Kuo A."/>
            <person name="Tritt A."/>
            <person name="Lipzen A."/>
            <person name="He G."/>
            <person name="Yan M."/>
            <person name="Ng V."/>
            <person name="Cullen D."/>
            <person name="Martin F."/>
            <person name="Rosso M.-N."/>
            <person name="Henrissat B."/>
            <person name="Hibbett D."/>
            <person name="Martinez A.T."/>
            <person name="Grigoriev I.V."/>
        </authorList>
    </citation>
    <scope>NUCLEOTIDE SEQUENCE</scope>
    <source>
        <strain evidence="2">AH 40177</strain>
    </source>
</reference>
<evidence type="ECO:0000313" key="3">
    <source>
        <dbReference type="Proteomes" id="UP000772434"/>
    </source>
</evidence>
<proteinExistence type="predicted"/>
<name>A0A9P5PYS6_9AGAR</name>